<dbReference type="EC" id="2.7.13.3" evidence="2"/>
<evidence type="ECO:0000256" key="6">
    <source>
        <dbReference type="ARBA" id="ARBA00022777"/>
    </source>
</evidence>
<dbReference type="InterPro" id="IPR003594">
    <property type="entry name" value="HATPase_dom"/>
</dbReference>
<dbReference type="PANTHER" id="PTHR45436">
    <property type="entry name" value="SENSOR HISTIDINE KINASE YKOH"/>
    <property type="match status" value="1"/>
</dbReference>
<dbReference type="Gene3D" id="1.10.287.130">
    <property type="match status" value="1"/>
</dbReference>
<dbReference type="Proteomes" id="UP000198757">
    <property type="component" value="Unassembled WGS sequence"/>
</dbReference>
<evidence type="ECO:0000256" key="7">
    <source>
        <dbReference type="ARBA" id="ARBA00022989"/>
    </source>
</evidence>
<evidence type="ECO:0000313" key="11">
    <source>
        <dbReference type="Proteomes" id="UP000198757"/>
    </source>
</evidence>
<dbReference type="GO" id="GO:0005886">
    <property type="term" value="C:plasma membrane"/>
    <property type="evidence" value="ECO:0007669"/>
    <property type="project" value="TreeGrafter"/>
</dbReference>
<gene>
    <name evidence="10" type="ORF">SAMN04487894_101249</name>
</gene>
<organism evidence="10 11">
    <name type="scientific">Niabella drilacis (strain DSM 25811 / CCM 8410 / CCUG 62505 / LMG 26954 / E90)</name>
    <dbReference type="NCBI Taxonomy" id="1285928"/>
    <lineage>
        <taxon>Bacteria</taxon>
        <taxon>Pseudomonadati</taxon>
        <taxon>Bacteroidota</taxon>
        <taxon>Chitinophagia</taxon>
        <taxon>Chitinophagales</taxon>
        <taxon>Chitinophagaceae</taxon>
        <taxon>Niabella</taxon>
    </lineage>
</organism>
<feature type="transmembrane region" description="Helical" evidence="8">
    <location>
        <begin position="137"/>
        <end position="160"/>
    </location>
</feature>
<evidence type="ECO:0000256" key="2">
    <source>
        <dbReference type="ARBA" id="ARBA00012438"/>
    </source>
</evidence>
<keyword evidence="5 8" id="KW-0812">Transmembrane</keyword>
<evidence type="ECO:0000259" key="9">
    <source>
        <dbReference type="PROSITE" id="PS50109"/>
    </source>
</evidence>
<evidence type="ECO:0000313" key="10">
    <source>
        <dbReference type="EMBL" id="SDC06812.1"/>
    </source>
</evidence>
<feature type="transmembrane region" description="Helical" evidence="8">
    <location>
        <begin position="12"/>
        <end position="33"/>
    </location>
</feature>
<reference evidence="11" key="1">
    <citation type="submission" date="2016-10" db="EMBL/GenBank/DDBJ databases">
        <authorList>
            <person name="Varghese N."/>
            <person name="Submissions S."/>
        </authorList>
    </citation>
    <scope>NUCLEOTIDE SEQUENCE [LARGE SCALE GENOMIC DNA]</scope>
    <source>
        <strain evidence="11">DSM 25811 / CCM 8410 / LMG 26954 / E90</strain>
    </source>
</reference>
<dbReference type="PROSITE" id="PS50109">
    <property type="entry name" value="HIS_KIN"/>
    <property type="match status" value="1"/>
</dbReference>
<protein>
    <recommendedName>
        <fullName evidence="2">histidine kinase</fullName>
        <ecNumber evidence="2">2.7.13.3</ecNumber>
    </recommendedName>
</protein>
<dbReference type="SMART" id="SM00387">
    <property type="entry name" value="HATPase_c"/>
    <property type="match status" value="1"/>
</dbReference>
<dbReference type="InterPro" id="IPR005467">
    <property type="entry name" value="His_kinase_dom"/>
</dbReference>
<dbReference type="InterPro" id="IPR036890">
    <property type="entry name" value="HATPase_C_sf"/>
</dbReference>
<dbReference type="RefSeq" id="WP_176954274.1">
    <property type="nucleotide sequence ID" value="NZ_FMZO01000001.1"/>
</dbReference>
<comment type="catalytic activity">
    <reaction evidence="1">
        <text>ATP + protein L-histidine = ADP + protein N-phospho-L-histidine.</text>
        <dbReference type="EC" id="2.7.13.3"/>
    </reaction>
</comment>
<feature type="domain" description="Histidine kinase" evidence="9">
    <location>
        <begin position="222"/>
        <end position="423"/>
    </location>
</feature>
<keyword evidence="11" id="KW-1185">Reference proteome</keyword>
<dbReference type="InterPro" id="IPR003661">
    <property type="entry name" value="HisK_dim/P_dom"/>
</dbReference>
<evidence type="ECO:0000256" key="4">
    <source>
        <dbReference type="ARBA" id="ARBA00022679"/>
    </source>
</evidence>
<dbReference type="AlphaFoldDB" id="A0A1G6IJQ7"/>
<keyword evidence="4" id="KW-0808">Transferase</keyword>
<proteinExistence type="predicted"/>
<sequence length="423" mass="48684">MRKRSLKNFTLRYLVLAILGVIGIWAGVFYVVIIEEVYDNIDDGLKDSKDHIIKEAASDPGILNTNAFGIAQFKITKLPGGWHETGNQIYNSKLYIPQEDDEASVRMLRTVFKKDDQFYRLEVYASTVEEDDLIENILTALVMLYIALVLSILLLNHILLKKAWKPFYRILEKLRPYKLGAAGKFECADQKIREFDDLEKDLAAMIQRNESIYTQQKQFIENAAHELQTPLAIASGKLELFMDEGSLTERQLLKIEEVSNTLNRLKRMNRSLLMLSKIENNQFRAAEKVNFNKIFNELADEYDSLIQFKAIQVQIQENGVFEFEMNRELAIVLVSNLLKNAIVHSEKDKWVEITITSGSFRIQNEGTLPLDEGFIFERFSKGKQNAHSTGLGLSICQSICNLYGNMRFRYFFKEGHCFEVAVS</sequence>
<dbReference type="Pfam" id="PF00512">
    <property type="entry name" value="HisKA"/>
    <property type="match status" value="1"/>
</dbReference>
<dbReference type="InterPro" id="IPR036097">
    <property type="entry name" value="HisK_dim/P_sf"/>
</dbReference>
<evidence type="ECO:0000256" key="8">
    <source>
        <dbReference type="SAM" id="Phobius"/>
    </source>
</evidence>
<keyword evidence="6 10" id="KW-0418">Kinase</keyword>
<dbReference type="CDD" id="cd00082">
    <property type="entry name" value="HisKA"/>
    <property type="match status" value="1"/>
</dbReference>
<accession>A0A1G6IJQ7</accession>
<dbReference type="SUPFAM" id="SSF47384">
    <property type="entry name" value="Homodimeric domain of signal transducing histidine kinase"/>
    <property type="match status" value="1"/>
</dbReference>
<keyword evidence="8" id="KW-0472">Membrane</keyword>
<dbReference type="GO" id="GO:0000155">
    <property type="term" value="F:phosphorelay sensor kinase activity"/>
    <property type="evidence" value="ECO:0007669"/>
    <property type="project" value="InterPro"/>
</dbReference>
<dbReference type="SUPFAM" id="SSF55874">
    <property type="entry name" value="ATPase domain of HSP90 chaperone/DNA topoisomerase II/histidine kinase"/>
    <property type="match status" value="1"/>
</dbReference>
<dbReference type="Gene3D" id="3.30.565.10">
    <property type="entry name" value="Histidine kinase-like ATPase, C-terminal domain"/>
    <property type="match status" value="1"/>
</dbReference>
<dbReference type="SMART" id="SM00388">
    <property type="entry name" value="HisKA"/>
    <property type="match status" value="1"/>
</dbReference>
<dbReference type="Pfam" id="PF02518">
    <property type="entry name" value="HATPase_c"/>
    <property type="match status" value="1"/>
</dbReference>
<dbReference type="EMBL" id="FMZO01000001">
    <property type="protein sequence ID" value="SDC06812.1"/>
    <property type="molecule type" value="Genomic_DNA"/>
</dbReference>
<name>A0A1G6IJQ7_NIADE</name>
<evidence type="ECO:0000256" key="5">
    <source>
        <dbReference type="ARBA" id="ARBA00022692"/>
    </source>
</evidence>
<keyword evidence="3" id="KW-0597">Phosphoprotein</keyword>
<dbReference type="STRING" id="1285928.SAMN04487894_101249"/>
<dbReference type="PANTHER" id="PTHR45436:SF5">
    <property type="entry name" value="SENSOR HISTIDINE KINASE TRCS"/>
    <property type="match status" value="1"/>
</dbReference>
<evidence type="ECO:0000256" key="1">
    <source>
        <dbReference type="ARBA" id="ARBA00000085"/>
    </source>
</evidence>
<keyword evidence="7 8" id="KW-1133">Transmembrane helix</keyword>
<dbReference type="InterPro" id="IPR050428">
    <property type="entry name" value="TCS_sensor_his_kinase"/>
</dbReference>
<evidence type="ECO:0000256" key="3">
    <source>
        <dbReference type="ARBA" id="ARBA00022553"/>
    </source>
</evidence>